<evidence type="ECO:0000313" key="16">
    <source>
        <dbReference type="Proteomes" id="UP001162162"/>
    </source>
</evidence>
<name>A0AAV8ZDK3_9CUCU</name>
<evidence type="ECO:0000256" key="11">
    <source>
        <dbReference type="ARBA" id="ARBA00023160"/>
    </source>
</evidence>
<keyword evidence="7 12" id="KW-0560">Oxidoreductase</keyword>
<keyword evidence="5" id="KW-0276">Fatty acid metabolism</keyword>
<dbReference type="GO" id="GO:0004768">
    <property type="term" value="F:stearoyl-CoA 9-desaturase activity"/>
    <property type="evidence" value="ECO:0007669"/>
    <property type="project" value="TreeGrafter"/>
</dbReference>
<sequence>MILLPNNIRILIDRTLGEVKGTVDALHRNRKDILWDRVLYHGVILPLGMLYGIWLLFTQATWITRIFFYPFGMITGLGVTAGTHRLWSHRSYKARLPLRVLLMILQSSCKQFSIYEWSRNHRTHHKYSDTDGDPHNARRGLFYTHIGWLMLKKSDEVLSKFEKIGLSDLENDSVVMFQKKTYHLWTVLWCYLIPPLIPWHFWNEDIWLSFIVMGVMRQAVIVQFSLLGNSVAHKYGNRPFDKNILPVNSKIINIIGIGEGWHNFHHVFPWDYRSAEVGNYKYNFTTGFIELMRKIGWAYDLKAVSADVVRKRALRTGDGTWKGYDMKNQEGEVWGWGDGDMNKEEVELVCTFNKIK</sequence>
<dbReference type="GO" id="GO:0006636">
    <property type="term" value="P:unsaturated fatty acid biosynthetic process"/>
    <property type="evidence" value="ECO:0007669"/>
    <property type="project" value="TreeGrafter"/>
</dbReference>
<dbReference type="CDD" id="cd03505">
    <property type="entry name" value="Delta9-FADS-like"/>
    <property type="match status" value="1"/>
</dbReference>
<feature type="transmembrane region" description="Helical" evidence="13">
    <location>
        <begin position="182"/>
        <end position="201"/>
    </location>
</feature>
<dbReference type="EMBL" id="JAPWTK010000004">
    <property type="protein sequence ID" value="KAJ8961751.1"/>
    <property type="molecule type" value="Genomic_DNA"/>
</dbReference>
<reference evidence="15" key="1">
    <citation type="journal article" date="2023" name="Insect Mol. Biol.">
        <title>Genome sequencing provides insights into the evolution of gene families encoding plant cell wall-degrading enzymes in longhorned beetles.</title>
        <authorList>
            <person name="Shin N.R."/>
            <person name="Okamura Y."/>
            <person name="Kirsch R."/>
            <person name="Pauchet Y."/>
        </authorList>
    </citation>
    <scope>NUCLEOTIDE SEQUENCE</scope>
    <source>
        <strain evidence="15">AMC_N1</strain>
    </source>
</reference>
<gene>
    <name evidence="15" type="ORF">NQ318_021352</name>
</gene>
<dbReference type="InterPro" id="IPR005804">
    <property type="entry name" value="FA_desaturase_dom"/>
</dbReference>
<feature type="transmembrane region" description="Helical" evidence="13">
    <location>
        <begin position="66"/>
        <end position="87"/>
    </location>
</feature>
<feature type="transmembrane region" description="Helical" evidence="13">
    <location>
        <begin position="38"/>
        <end position="60"/>
    </location>
</feature>
<evidence type="ECO:0000256" key="8">
    <source>
        <dbReference type="ARBA" id="ARBA00023004"/>
    </source>
</evidence>
<evidence type="ECO:0000256" key="6">
    <source>
        <dbReference type="ARBA" id="ARBA00022989"/>
    </source>
</evidence>
<proteinExistence type="inferred from homology"/>
<comment type="subcellular location">
    <subcellularLocation>
        <location evidence="1">Membrane</location>
        <topology evidence="1">Multi-pass membrane protein</topology>
    </subcellularLocation>
</comment>
<keyword evidence="16" id="KW-1185">Reference proteome</keyword>
<comment type="cofactor">
    <cofactor evidence="12">
        <name>Fe(2+)</name>
        <dbReference type="ChEBI" id="CHEBI:29033"/>
    </cofactor>
</comment>
<dbReference type="PANTHER" id="PTHR11351">
    <property type="entry name" value="ACYL-COA DESATURASE"/>
    <property type="match status" value="1"/>
</dbReference>
<comment type="caution">
    <text evidence="15">The sequence shown here is derived from an EMBL/GenBank/DDBJ whole genome shotgun (WGS) entry which is preliminary data.</text>
</comment>
<dbReference type="PANTHER" id="PTHR11351:SF31">
    <property type="entry name" value="DESATURASE 1, ISOFORM A-RELATED"/>
    <property type="match status" value="1"/>
</dbReference>
<accession>A0AAV8ZDK3</accession>
<evidence type="ECO:0000256" key="7">
    <source>
        <dbReference type="ARBA" id="ARBA00023002"/>
    </source>
</evidence>
<evidence type="ECO:0000256" key="3">
    <source>
        <dbReference type="ARBA" id="ARBA00022516"/>
    </source>
</evidence>
<protein>
    <recommendedName>
        <fullName evidence="14">Fatty acid desaturase domain-containing protein</fullName>
    </recommendedName>
</protein>
<dbReference type="GO" id="GO:0005789">
    <property type="term" value="C:endoplasmic reticulum membrane"/>
    <property type="evidence" value="ECO:0007669"/>
    <property type="project" value="TreeGrafter"/>
</dbReference>
<evidence type="ECO:0000259" key="14">
    <source>
        <dbReference type="Pfam" id="PF00487"/>
    </source>
</evidence>
<evidence type="ECO:0000256" key="10">
    <source>
        <dbReference type="ARBA" id="ARBA00023136"/>
    </source>
</evidence>
<evidence type="ECO:0000256" key="13">
    <source>
        <dbReference type="SAM" id="Phobius"/>
    </source>
</evidence>
<keyword evidence="10 13" id="KW-0472">Membrane</keyword>
<evidence type="ECO:0000256" key="4">
    <source>
        <dbReference type="ARBA" id="ARBA00022692"/>
    </source>
</evidence>
<feature type="transmembrane region" description="Helical" evidence="13">
    <location>
        <begin position="207"/>
        <end position="228"/>
    </location>
</feature>
<keyword evidence="9" id="KW-0443">Lipid metabolism</keyword>
<keyword evidence="11 12" id="KW-0275">Fatty acid biosynthesis</keyword>
<keyword evidence="3 12" id="KW-0444">Lipid biosynthesis</keyword>
<dbReference type="PRINTS" id="PR00075">
    <property type="entry name" value="FACDDSATRASE"/>
</dbReference>
<evidence type="ECO:0000256" key="12">
    <source>
        <dbReference type="RuleBase" id="RU000581"/>
    </source>
</evidence>
<evidence type="ECO:0000256" key="9">
    <source>
        <dbReference type="ARBA" id="ARBA00023098"/>
    </source>
</evidence>
<keyword evidence="6 13" id="KW-1133">Transmembrane helix</keyword>
<feature type="domain" description="Fatty acid desaturase" evidence="14">
    <location>
        <begin position="61"/>
        <end position="269"/>
    </location>
</feature>
<comment type="similarity">
    <text evidence="2 12">Belongs to the fatty acid desaturase type 1 family.</text>
</comment>
<evidence type="ECO:0000256" key="2">
    <source>
        <dbReference type="ARBA" id="ARBA00009295"/>
    </source>
</evidence>
<dbReference type="InterPro" id="IPR015876">
    <property type="entry name" value="Acyl-CoA_DS"/>
</dbReference>
<keyword evidence="8" id="KW-0408">Iron</keyword>
<keyword evidence="4 12" id="KW-0812">Transmembrane</keyword>
<dbReference type="GO" id="GO:0005506">
    <property type="term" value="F:iron ion binding"/>
    <property type="evidence" value="ECO:0007669"/>
    <property type="project" value="TreeGrafter"/>
</dbReference>
<dbReference type="Proteomes" id="UP001162162">
    <property type="component" value="Unassembled WGS sequence"/>
</dbReference>
<dbReference type="AlphaFoldDB" id="A0AAV8ZDK3"/>
<evidence type="ECO:0000313" key="15">
    <source>
        <dbReference type="EMBL" id="KAJ8961751.1"/>
    </source>
</evidence>
<comment type="domain">
    <text evidence="12">The histidine box domains are involved in binding the catalytic metal ions.</text>
</comment>
<organism evidence="15 16">
    <name type="scientific">Aromia moschata</name>
    <dbReference type="NCBI Taxonomy" id="1265417"/>
    <lineage>
        <taxon>Eukaryota</taxon>
        <taxon>Metazoa</taxon>
        <taxon>Ecdysozoa</taxon>
        <taxon>Arthropoda</taxon>
        <taxon>Hexapoda</taxon>
        <taxon>Insecta</taxon>
        <taxon>Pterygota</taxon>
        <taxon>Neoptera</taxon>
        <taxon>Endopterygota</taxon>
        <taxon>Coleoptera</taxon>
        <taxon>Polyphaga</taxon>
        <taxon>Cucujiformia</taxon>
        <taxon>Chrysomeloidea</taxon>
        <taxon>Cerambycidae</taxon>
        <taxon>Cerambycinae</taxon>
        <taxon>Callichromatini</taxon>
        <taxon>Aromia</taxon>
    </lineage>
</organism>
<dbReference type="Pfam" id="PF00487">
    <property type="entry name" value="FA_desaturase"/>
    <property type="match status" value="1"/>
</dbReference>
<evidence type="ECO:0000256" key="1">
    <source>
        <dbReference type="ARBA" id="ARBA00004141"/>
    </source>
</evidence>
<evidence type="ECO:0000256" key="5">
    <source>
        <dbReference type="ARBA" id="ARBA00022832"/>
    </source>
</evidence>